<dbReference type="Gene3D" id="1.10.287.70">
    <property type="match status" value="1"/>
</dbReference>
<dbReference type="SUPFAM" id="SSF81324">
    <property type="entry name" value="Voltage-gated potassium channels"/>
    <property type="match status" value="1"/>
</dbReference>
<reference evidence="8 9" key="1">
    <citation type="journal article" date="2015" name="Nat. Commun.">
        <title>Lucilia cuprina genome unlocks parasitic fly biology to underpin future interventions.</title>
        <authorList>
            <person name="Anstead C.A."/>
            <person name="Korhonen P.K."/>
            <person name="Young N.D."/>
            <person name="Hall R.S."/>
            <person name="Jex A.R."/>
            <person name="Murali S.C."/>
            <person name="Hughes D.S."/>
            <person name="Lee S.F."/>
            <person name="Perry T."/>
            <person name="Stroehlein A.J."/>
            <person name="Ansell B.R."/>
            <person name="Breugelmans B."/>
            <person name="Hofmann A."/>
            <person name="Qu J."/>
            <person name="Dugan S."/>
            <person name="Lee S.L."/>
            <person name="Chao H."/>
            <person name="Dinh H."/>
            <person name="Han Y."/>
            <person name="Doddapaneni H.V."/>
            <person name="Worley K.C."/>
            <person name="Muzny D.M."/>
            <person name="Ioannidis P."/>
            <person name="Waterhouse R.M."/>
            <person name="Zdobnov E.M."/>
            <person name="James P.J."/>
            <person name="Bagnall N.H."/>
            <person name="Kotze A.C."/>
            <person name="Gibbs R.A."/>
            <person name="Richards S."/>
            <person name="Batterham P."/>
            <person name="Gasser R.B."/>
        </authorList>
    </citation>
    <scope>NUCLEOTIDE SEQUENCE [LARGE SCALE GENOMIC DNA]</scope>
    <source>
        <strain evidence="8 9">LS</strain>
        <tissue evidence="8">Full body</tissue>
    </source>
</reference>
<organism evidence="8 9">
    <name type="scientific">Lucilia cuprina</name>
    <name type="common">Green bottle fly</name>
    <name type="synonym">Australian sheep blowfly</name>
    <dbReference type="NCBI Taxonomy" id="7375"/>
    <lineage>
        <taxon>Eukaryota</taxon>
        <taxon>Metazoa</taxon>
        <taxon>Ecdysozoa</taxon>
        <taxon>Arthropoda</taxon>
        <taxon>Hexapoda</taxon>
        <taxon>Insecta</taxon>
        <taxon>Pterygota</taxon>
        <taxon>Neoptera</taxon>
        <taxon>Endopterygota</taxon>
        <taxon>Diptera</taxon>
        <taxon>Brachycera</taxon>
        <taxon>Muscomorpha</taxon>
        <taxon>Oestroidea</taxon>
        <taxon>Calliphoridae</taxon>
        <taxon>Luciliinae</taxon>
        <taxon>Lucilia</taxon>
    </lineage>
</organism>
<dbReference type="InterPro" id="IPR005821">
    <property type="entry name" value="Ion_trans_dom"/>
</dbReference>
<protein>
    <recommendedName>
        <fullName evidence="7">Ion transport domain-containing protein</fullName>
    </recommendedName>
</protein>
<feature type="region of interest" description="Disordered" evidence="5">
    <location>
        <begin position="67"/>
        <end position="139"/>
    </location>
</feature>
<feature type="compositionally biased region" description="Low complexity" evidence="5">
    <location>
        <begin position="105"/>
        <end position="119"/>
    </location>
</feature>
<keyword evidence="9" id="KW-1185">Reference proteome</keyword>
<keyword evidence="2 6" id="KW-0812">Transmembrane</keyword>
<evidence type="ECO:0000256" key="2">
    <source>
        <dbReference type="ARBA" id="ARBA00022692"/>
    </source>
</evidence>
<dbReference type="EMBL" id="JRES01001702">
    <property type="protein sequence ID" value="KNC20786.1"/>
    <property type="molecule type" value="Genomic_DNA"/>
</dbReference>
<evidence type="ECO:0000256" key="1">
    <source>
        <dbReference type="ARBA" id="ARBA00004141"/>
    </source>
</evidence>
<dbReference type="Pfam" id="PF00520">
    <property type="entry name" value="Ion_trans"/>
    <property type="match status" value="1"/>
</dbReference>
<evidence type="ECO:0000256" key="3">
    <source>
        <dbReference type="ARBA" id="ARBA00022989"/>
    </source>
</evidence>
<keyword evidence="4 6" id="KW-0472">Membrane</keyword>
<evidence type="ECO:0000256" key="6">
    <source>
        <dbReference type="SAM" id="Phobius"/>
    </source>
</evidence>
<dbReference type="InterPro" id="IPR050866">
    <property type="entry name" value="CNG_cation_channel"/>
</dbReference>
<sequence>MKLSVSAYRAHASAHKKILSSGYHSQLNYGSTGAAATASSSSSAGLYAIETNESSITFPQEMNKAECNNSDTDVISPTGTSSSGQDQIHPVSKRRTQRKDDDQISNAHSSHSDSKSPSQRKSRIGDGTSDPDSDWTRSNQRWMKLRTTVQISSAIQKKPPLKREDSFLKRFSTRQIPETQETVEDTGSESASGDVDKTIKRRRRYLQKRRSVVNPDENFYFYWLMVLTICVLYNLWTLIVRQSFPELQNAVPTFWFICDTLTDLVFIMDIFVQLRTGYLEQGLMVYDDKKLMSHYVHSRNCFLDIIALVPFDLLQLKLGSQPLLRFTRFFKVYRSVRFYYIVESRTVWPNLWRVVNLIHILLILAHWFGCFYYLLSEAEGFQVRIVAVFSLTIMLISKYQRF</sequence>
<dbReference type="AlphaFoldDB" id="A0A0L0BL43"/>
<evidence type="ECO:0000259" key="7">
    <source>
        <dbReference type="Pfam" id="PF00520"/>
    </source>
</evidence>
<dbReference type="GO" id="GO:0005221">
    <property type="term" value="F:intracellularly cyclic nucleotide-activated monoatomic cation channel activity"/>
    <property type="evidence" value="ECO:0007669"/>
    <property type="project" value="InterPro"/>
</dbReference>
<dbReference type="PANTHER" id="PTHR45638">
    <property type="entry name" value="CYCLIC NUCLEOTIDE-GATED CATION CHANNEL SUBUNIT A"/>
    <property type="match status" value="1"/>
</dbReference>
<evidence type="ECO:0000256" key="5">
    <source>
        <dbReference type="SAM" id="MobiDB-lite"/>
    </source>
</evidence>
<feature type="transmembrane region" description="Helical" evidence="6">
    <location>
        <begin position="254"/>
        <end position="274"/>
    </location>
</feature>
<dbReference type="OrthoDB" id="421226at2759"/>
<feature type="domain" description="Ion transport" evidence="7">
    <location>
        <begin position="220"/>
        <end position="376"/>
    </location>
</feature>
<feature type="transmembrane region" description="Helical" evidence="6">
    <location>
        <begin position="354"/>
        <end position="375"/>
    </location>
</feature>
<proteinExistence type="predicted"/>
<name>A0A0L0BL43_LUCCU</name>
<comment type="caution">
    <text evidence="8">The sequence shown here is derived from an EMBL/GenBank/DDBJ whole genome shotgun (WGS) entry which is preliminary data.</text>
</comment>
<feature type="transmembrane region" description="Helical" evidence="6">
    <location>
        <begin position="381"/>
        <end position="399"/>
    </location>
</feature>
<evidence type="ECO:0000256" key="4">
    <source>
        <dbReference type="ARBA" id="ARBA00023136"/>
    </source>
</evidence>
<dbReference type="STRING" id="7375.A0A0L0BL43"/>
<dbReference type="GO" id="GO:0044877">
    <property type="term" value="F:protein-containing complex binding"/>
    <property type="evidence" value="ECO:0007669"/>
    <property type="project" value="TreeGrafter"/>
</dbReference>
<dbReference type="GO" id="GO:0016020">
    <property type="term" value="C:membrane"/>
    <property type="evidence" value="ECO:0007669"/>
    <property type="project" value="UniProtKB-SubCell"/>
</dbReference>
<dbReference type="PANTHER" id="PTHR45638:SF7">
    <property type="entry name" value="CYCLIC NUCLEOTIDE-GATED ION CHANNEL-LIKE, ISOFORM E"/>
    <property type="match status" value="1"/>
</dbReference>
<feature type="transmembrane region" description="Helical" evidence="6">
    <location>
        <begin position="219"/>
        <end position="239"/>
    </location>
</feature>
<keyword evidence="3 6" id="KW-1133">Transmembrane helix</keyword>
<accession>A0A0L0BL43</accession>
<gene>
    <name evidence="8" type="ORF">FF38_00092</name>
</gene>
<feature type="compositionally biased region" description="Polar residues" evidence="5">
    <location>
        <begin position="67"/>
        <end position="86"/>
    </location>
</feature>
<dbReference type="Proteomes" id="UP000037069">
    <property type="component" value="Unassembled WGS sequence"/>
</dbReference>
<comment type="subcellular location">
    <subcellularLocation>
        <location evidence="1">Membrane</location>
        <topology evidence="1">Multi-pass membrane protein</topology>
    </subcellularLocation>
</comment>
<evidence type="ECO:0000313" key="8">
    <source>
        <dbReference type="EMBL" id="KNC20786.1"/>
    </source>
</evidence>
<evidence type="ECO:0000313" key="9">
    <source>
        <dbReference type="Proteomes" id="UP000037069"/>
    </source>
</evidence>